<keyword evidence="1" id="KW-0175">Coiled coil</keyword>
<name>A0A397SIS2_9GLOM</name>
<dbReference type="AlphaFoldDB" id="A0A397SIS2"/>
<dbReference type="EMBL" id="QKYT01000395">
    <property type="protein sequence ID" value="RIA85938.1"/>
    <property type="molecule type" value="Genomic_DNA"/>
</dbReference>
<organism evidence="2 3">
    <name type="scientific">Glomus cerebriforme</name>
    <dbReference type="NCBI Taxonomy" id="658196"/>
    <lineage>
        <taxon>Eukaryota</taxon>
        <taxon>Fungi</taxon>
        <taxon>Fungi incertae sedis</taxon>
        <taxon>Mucoromycota</taxon>
        <taxon>Glomeromycotina</taxon>
        <taxon>Glomeromycetes</taxon>
        <taxon>Glomerales</taxon>
        <taxon>Glomeraceae</taxon>
        <taxon>Glomus</taxon>
    </lineage>
</organism>
<comment type="caution">
    <text evidence="2">The sequence shown here is derived from an EMBL/GenBank/DDBJ whole genome shotgun (WGS) entry which is preliminary data.</text>
</comment>
<protein>
    <submittedName>
        <fullName evidence="2">Uncharacterized protein</fullName>
    </submittedName>
</protein>
<feature type="coiled-coil region" evidence="1">
    <location>
        <begin position="44"/>
        <end position="71"/>
    </location>
</feature>
<evidence type="ECO:0000256" key="1">
    <source>
        <dbReference type="SAM" id="Coils"/>
    </source>
</evidence>
<proteinExistence type="predicted"/>
<reference evidence="2 3" key="1">
    <citation type="submission" date="2018-06" db="EMBL/GenBank/DDBJ databases">
        <title>Comparative genomics reveals the genomic features of Rhizophagus irregularis, R. cerebriforme, R. diaphanum and Gigaspora rosea, and their symbiotic lifestyle signature.</title>
        <authorList>
            <person name="Morin E."/>
            <person name="San Clemente H."/>
            <person name="Chen E.C.H."/>
            <person name="De La Providencia I."/>
            <person name="Hainaut M."/>
            <person name="Kuo A."/>
            <person name="Kohler A."/>
            <person name="Murat C."/>
            <person name="Tang N."/>
            <person name="Roy S."/>
            <person name="Loubradou J."/>
            <person name="Henrissat B."/>
            <person name="Grigoriev I.V."/>
            <person name="Corradi N."/>
            <person name="Roux C."/>
            <person name="Martin F.M."/>
        </authorList>
    </citation>
    <scope>NUCLEOTIDE SEQUENCE [LARGE SCALE GENOMIC DNA]</scope>
    <source>
        <strain evidence="2 3">DAOM 227022</strain>
    </source>
</reference>
<evidence type="ECO:0000313" key="2">
    <source>
        <dbReference type="EMBL" id="RIA85938.1"/>
    </source>
</evidence>
<accession>A0A397SIS2</accession>
<dbReference type="Proteomes" id="UP000265703">
    <property type="component" value="Unassembled WGS sequence"/>
</dbReference>
<evidence type="ECO:0000313" key="3">
    <source>
        <dbReference type="Proteomes" id="UP000265703"/>
    </source>
</evidence>
<keyword evidence="3" id="KW-1185">Reference proteome</keyword>
<gene>
    <name evidence="2" type="ORF">C1645_830049</name>
</gene>
<dbReference type="OrthoDB" id="2431315at2759"/>
<sequence length="149" mass="16717">MHHQAEKKENNFKTIFFNMMNNAIEKICTDCLVKYHSESQRKLEAKYTVKIKSLKSNIKTLKRKVTLVQKALFYDRVKILSLEVKVPKLKELLLKKNNEIDTLLPSINNSSQPSALNPSSQIISVGGAEVVSLPATAPIIELKLAGIIA</sequence>